<dbReference type="OMA" id="NHVVNQS"/>
<dbReference type="InterPro" id="IPR016024">
    <property type="entry name" value="ARM-type_fold"/>
</dbReference>
<dbReference type="InterPro" id="IPR011989">
    <property type="entry name" value="ARM-like"/>
</dbReference>
<keyword evidence="8" id="KW-0175">Coiled coil</keyword>
<evidence type="ECO:0000256" key="7">
    <source>
        <dbReference type="ARBA" id="ARBA00026209"/>
    </source>
</evidence>
<dbReference type="SUPFAM" id="SSF48371">
    <property type="entry name" value="ARM repeat"/>
    <property type="match status" value="2"/>
</dbReference>
<keyword evidence="5" id="KW-0472">Membrane</keyword>
<evidence type="ECO:0000256" key="6">
    <source>
        <dbReference type="ARBA" id="ARBA00023288"/>
    </source>
</evidence>
<evidence type="ECO:0000313" key="9">
    <source>
        <dbReference type="EMBL" id="CEG41695.1"/>
    </source>
</evidence>
<dbReference type="Gene3D" id="1.25.10.10">
    <property type="entry name" value="Leucine-rich Repeat Variant"/>
    <property type="match status" value="1"/>
</dbReference>
<keyword evidence="3" id="KW-0926">Vacuole</keyword>
<dbReference type="PANTHER" id="PTHR47249">
    <property type="entry name" value="VACUOLAR PROTEIN 8"/>
    <property type="match status" value="1"/>
</dbReference>
<comment type="similarity">
    <text evidence="2">Belongs to the beta-catenin family.</text>
</comment>
<dbReference type="InterPro" id="IPR000225">
    <property type="entry name" value="Armadillo"/>
</dbReference>
<sequence length="671" mass="74060">MPGRAYLEPEEAEYPLVPTPKELELSQQLVELQKEKDHHETRALARICDLESQIHKLQARIHDLALMLENTKRSQLLTQQAAVEEERMHWKAIVQNLQLDLDREKNDKEAQKKWHERFLSPVTVSQDIFAVSASKIQSPGNGLEKRVFAHFAQSLALLPASQAPYVVKAGILPFLVHLLQEQMGDVVIGSVLIAFVHLAIYGVKSQSCQHTSLSREIDVREQIVKAGVGAPLVEILEHSQNARILVEASRLCAALATFAPNKRALASKNVVRFLIQHLVPCILSRSQEMCDNDNEERSTVKLDTLSFPWDPNVQHSMLIALVNLSHGCENLRAQIAASPTFVSIVVHYLKQSPDVNVQIEAAKLLGNMAYNNAVNQSILMAADTATALSTCLTAVNLQRSSQLVRAGAIGLANLAYTSTNQLIIGNSDTSTLLLQLLVDAVKIPTVIEGASIALACLCHQNPSNKARVAAQNGLQVLLYALQATLNLAENDVEGSHDAALIALCESFAIIVHSRVNRQHATELDGHVILCNLCSSAKNLMLVKASAHAICAMVPPPNERNALIADNRESEMETKSITLETLERARYILKQEAQRVLVPNEDENTAMGGRLRWLTRTIDTLVSYRTPSVLSSQYMEGDNVAEFCDRSSLLLESFSSVLPDELCPQFFYDDQS</sequence>
<dbReference type="GeneID" id="36407081"/>
<dbReference type="GO" id="GO:0005774">
    <property type="term" value="C:vacuolar membrane"/>
    <property type="evidence" value="ECO:0007669"/>
    <property type="project" value="UniProtKB-SubCell"/>
</dbReference>
<dbReference type="RefSeq" id="XP_024578064.1">
    <property type="nucleotide sequence ID" value="XM_024727493.1"/>
</dbReference>
<evidence type="ECO:0000256" key="4">
    <source>
        <dbReference type="ARBA" id="ARBA00022737"/>
    </source>
</evidence>
<keyword evidence="10" id="KW-1185">Reference proteome</keyword>
<evidence type="ECO:0000313" key="10">
    <source>
        <dbReference type="Proteomes" id="UP000054928"/>
    </source>
</evidence>
<dbReference type="EMBL" id="CCYD01000586">
    <property type="protein sequence ID" value="CEG41695.1"/>
    <property type="molecule type" value="Genomic_DNA"/>
</dbReference>
<accession>A0A0P1ALE2</accession>
<dbReference type="Proteomes" id="UP000054928">
    <property type="component" value="Unassembled WGS sequence"/>
</dbReference>
<organism evidence="9 10">
    <name type="scientific">Plasmopara halstedii</name>
    <name type="common">Downy mildew of sunflower</name>
    <dbReference type="NCBI Taxonomy" id="4781"/>
    <lineage>
        <taxon>Eukaryota</taxon>
        <taxon>Sar</taxon>
        <taxon>Stramenopiles</taxon>
        <taxon>Oomycota</taxon>
        <taxon>Peronosporomycetes</taxon>
        <taxon>Peronosporales</taxon>
        <taxon>Peronosporaceae</taxon>
        <taxon>Plasmopara</taxon>
    </lineage>
</organism>
<dbReference type="InterPro" id="IPR045156">
    <property type="entry name" value="Vac8"/>
</dbReference>
<name>A0A0P1ALE2_PLAHL</name>
<keyword evidence="6" id="KW-0449">Lipoprotein</keyword>
<evidence type="ECO:0000256" key="5">
    <source>
        <dbReference type="ARBA" id="ARBA00023136"/>
    </source>
</evidence>
<dbReference type="PANTHER" id="PTHR47249:SF1">
    <property type="entry name" value="VACUOLAR PROTEIN 8"/>
    <property type="match status" value="1"/>
</dbReference>
<comment type="subcellular location">
    <subcellularLocation>
        <location evidence="1">Vacuole membrane</location>
        <topology evidence="1">Lipid-anchor</topology>
    </subcellularLocation>
</comment>
<dbReference type="SMART" id="SM00185">
    <property type="entry name" value="ARM"/>
    <property type="match status" value="4"/>
</dbReference>
<evidence type="ECO:0000256" key="1">
    <source>
        <dbReference type="ARBA" id="ARBA00004592"/>
    </source>
</evidence>
<keyword evidence="4" id="KW-0677">Repeat</keyword>
<dbReference type="OrthoDB" id="7537227at2759"/>
<evidence type="ECO:0000256" key="2">
    <source>
        <dbReference type="ARBA" id="ARBA00005462"/>
    </source>
</evidence>
<feature type="coiled-coil region" evidence="8">
    <location>
        <begin position="22"/>
        <end position="74"/>
    </location>
</feature>
<dbReference type="GO" id="GO:0043495">
    <property type="term" value="F:protein-membrane adaptor activity"/>
    <property type="evidence" value="ECO:0007669"/>
    <property type="project" value="InterPro"/>
</dbReference>
<reference evidence="10" key="1">
    <citation type="submission" date="2014-09" db="EMBL/GenBank/DDBJ databases">
        <authorList>
            <person name="Sharma Rahul"/>
            <person name="Thines Marco"/>
        </authorList>
    </citation>
    <scope>NUCLEOTIDE SEQUENCE [LARGE SCALE GENOMIC DNA]</scope>
</reference>
<dbReference type="AlphaFoldDB" id="A0A0P1ALE2"/>
<evidence type="ECO:0000256" key="8">
    <source>
        <dbReference type="SAM" id="Coils"/>
    </source>
</evidence>
<evidence type="ECO:0000256" key="3">
    <source>
        <dbReference type="ARBA" id="ARBA00022554"/>
    </source>
</evidence>
<protein>
    <recommendedName>
        <fullName evidence="7">Vacuolar protein 8</fullName>
    </recommendedName>
</protein>
<dbReference type="GO" id="GO:0071562">
    <property type="term" value="P:nucleus-vacuole junction assembly"/>
    <property type="evidence" value="ECO:0007669"/>
    <property type="project" value="InterPro"/>
</dbReference>
<proteinExistence type="inferred from homology"/>